<gene>
    <name evidence="1" type="ORF">TSIB3V08_LOCUS1182</name>
</gene>
<organism evidence="1">
    <name type="scientific">Timema shepardi</name>
    <name type="common">Walking stick</name>
    <dbReference type="NCBI Taxonomy" id="629360"/>
    <lineage>
        <taxon>Eukaryota</taxon>
        <taxon>Metazoa</taxon>
        <taxon>Ecdysozoa</taxon>
        <taxon>Arthropoda</taxon>
        <taxon>Hexapoda</taxon>
        <taxon>Insecta</taxon>
        <taxon>Pterygota</taxon>
        <taxon>Neoptera</taxon>
        <taxon>Polyneoptera</taxon>
        <taxon>Phasmatodea</taxon>
        <taxon>Timematodea</taxon>
        <taxon>Timematoidea</taxon>
        <taxon>Timematidae</taxon>
        <taxon>Timema</taxon>
    </lineage>
</organism>
<name>A0A7R9AM46_TIMSH</name>
<reference evidence="1" key="1">
    <citation type="submission" date="2020-11" db="EMBL/GenBank/DDBJ databases">
        <authorList>
            <person name="Tran Van P."/>
        </authorList>
    </citation>
    <scope>NUCLEOTIDE SEQUENCE</scope>
</reference>
<proteinExistence type="predicted"/>
<accession>A0A7R9AM46</accession>
<protein>
    <submittedName>
        <fullName evidence="1">Uncharacterized protein</fullName>
    </submittedName>
</protein>
<evidence type="ECO:0000313" key="1">
    <source>
        <dbReference type="EMBL" id="CAD7256907.1"/>
    </source>
</evidence>
<sequence>MQECVEPAYNISTKAALDAMTYFYKLPAVSLTVCLVLYPHKAPIQDVEDNEGNWKKESTASVDPLSDILRSHGGEAARRWCYITCSVLPTWDLYDDTGVVGTAVVLCGGVGYDGVGGIYRDMRYVFSPMTHMVIAQVEELPAVVLLDSGPGLAAVKAVTIGALSSSHVLPRKLWCQRGLEDMVFTKANSTSEPKMKAVQTMNQISVALM</sequence>
<dbReference type="EMBL" id="OC000320">
    <property type="protein sequence ID" value="CAD7256907.1"/>
    <property type="molecule type" value="Genomic_DNA"/>
</dbReference>
<dbReference type="AlphaFoldDB" id="A0A7R9AM46"/>